<dbReference type="GO" id="GO:0003735">
    <property type="term" value="F:structural constituent of ribosome"/>
    <property type="evidence" value="ECO:0007669"/>
    <property type="project" value="InterPro"/>
</dbReference>
<dbReference type="SUPFAM" id="SSF57850">
    <property type="entry name" value="RING/U-box"/>
    <property type="match status" value="1"/>
</dbReference>
<organism evidence="5 6">
    <name type="scientific">Striga asiatica</name>
    <name type="common">Asiatic witchweed</name>
    <name type="synonym">Buchnera asiatica</name>
    <dbReference type="NCBI Taxonomy" id="4170"/>
    <lineage>
        <taxon>Eukaryota</taxon>
        <taxon>Viridiplantae</taxon>
        <taxon>Streptophyta</taxon>
        <taxon>Embryophyta</taxon>
        <taxon>Tracheophyta</taxon>
        <taxon>Spermatophyta</taxon>
        <taxon>Magnoliopsida</taxon>
        <taxon>eudicotyledons</taxon>
        <taxon>Gunneridae</taxon>
        <taxon>Pentapetalae</taxon>
        <taxon>asterids</taxon>
        <taxon>lamiids</taxon>
        <taxon>Lamiales</taxon>
        <taxon>Orobanchaceae</taxon>
        <taxon>Buchnereae</taxon>
        <taxon>Striga</taxon>
    </lineage>
</organism>
<evidence type="ECO:0000313" key="6">
    <source>
        <dbReference type="Proteomes" id="UP000325081"/>
    </source>
</evidence>
<dbReference type="GO" id="GO:0002181">
    <property type="term" value="P:cytoplasmic translation"/>
    <property type="evidence" value="ECO:0007669"/>
    <property type="project" value="TreeGrafter"/>
</dbReference>
<name>A0A5A7PYQ8_STRAF</name>
<feature type="region of interest" description="Disordered" evidence="4">
    <location>
        <begin position="93"/>
        <end position="125"/>
    </location>
</feature>
<evidence type="ECO:0000256" key="2">
    <source>
        <dbReference type="ARBA" id="ARBA00022980"/>
    </source>
</evidence>
<keyword evidence="6" id="KW-1185">Reference proteome</keyword>
<dbReference type="InterPro" id="IPR002673">
    <property type="entry name" value="Ribosomal_eL29"/>
</dbReference>
<feature type="region of interest" description="Disordered" evidence="4">
    <location>
        <begin position="1"/>
        <end position="64"/>
    </location>
</feature>
<comment type="similarity">
    <text evidence="1">Belongs to the eukaryotic ribosomal protein eL29 family.</text>
</comment>
<feature type="compositionally biased region" description="Basic residues" evidence="4">
    <location>
        <begin position="1"/>
        <end position="24"/>
    </location>
</feature>
<dbReference type="InterPro" id="IPR013083">
    <property type="entry name" value="Znf_RING/FYVE/PHD"/>
</dbReference>
<dbReference type="Gene3D" id="3.30.40.10">
    <property type="entry name" value="Zinc/RING finger domain, C3HC4 (zinc finger)"/>
    <property type="match status" value="1"/>
</dbReference>
<keyword evidence="3" id="KW-0687">Ribonucleoprotein</keyword>
<dbReference type="PANTHER" id="PTHR12884">
    <property type="entry name" value="60S RIBOSOMAL PROTEIN L29"/>
    <property type="match status" value="1"/>
</dbReference>
<dbReference type="AlphaFoldDB" id="A0A5A7PYQ8"/>
<feature type="region of interest" description="Disordered" evidence="4">
    <location>
        <begin position="144"/>
        <end position="218"/>
    </location>
</feature>
<comment type="caution">
    <text evidence="5">The sequence shown here is derived from an EMBL/GenBank/DDBJ whole genome shotgun (WGS) entry which is preliminary data.</text>
</comment>
<dbReference type="EMBL" id="BKCP01005417">
    <property type="protein sequence ID" value="GER38033.1"/>
    <property type="molecule type" value="Genomic_DNA"/>
</dbReference>
<dbReference type="Gene3D" id="6.10.140.1730">
    <property type="match status" value="1"/>
</dbReference>
<dbReference type="GO" id="GO:0022625">
    <property type="term" value="C:cytosolic large ribosomal subunit"/>
    <property type="evidence" value="ECO:0007669"/>
    <property type="project" value="TreeGrafter"/>
</dbReference>
<dbReference type="Pfam" id="PF01779">
    <property type="entry name" value="Ribosomal_L29e"/>
    <property type="match status" value="1"/>
</dbReference>
<evidence type="ECO:0000256" key="4">
    <source>
        <dbReference type="SAM" id="MobiDB-lite"/>
    </source>
</evidence>
<evidence type="ECO:0000256" key="3">
    <source>
        <dbReference type="ARBA" id="ARBA00023274"/>
    </source>
</evidence>
<evidence type="ECO:0000256" key="1">
    <source>
        <dbReference type="ARBA" id="ARBA00010247"/>
    </source>
</evidence>
<protein>
    <submittedName>
        <fullName evidence="5">60S ribosomal protein L29</fullName>
    </submittedName>
</protein>
<reference evidence="6" key="1">
    <citation type="journal article" date="2019" name="Curr. Biol.">
        <title>Genome Sequence of Striga asiatica Provides Insight into the Evolution of Plant Parasitism.</title>
        <authorList>
            <person name="Yoshida S."/>
            <person name="Kim S."/>
            <person name="Wafula E.K."/>
            <person name="Tanskanen J."/>
            <person name="Kim Y.M."/>
            <person name="Honaas L."/>
            <person name="Yang Z."/>
            <person name="Spallek T."/>
            <person name="Conn C.E."/>
            <person name="Ichihashi Y."/>
            <person name="Cheong K."/>
            <person name="Cui S."/>
            <person name="Der J.P."/>
            <person name="Gundlach H."/>
            <person name="Jiao Y."/>
            <person name="Hori C."/>
            <person name="Ishida J.K."/>
            <person name="Kasahara H."/>
            <person name="Kiba T."/>
            <person name="Kim M.S."/>
            <person name="Koo N."/>
            <person name="Laohavisit A."/>
            <person name="Lee Y.H."/>
            <person name="Lumba S."/>
            <person name="McCourt P."/>
            <person name="Mortimer J.C."/>
            <person name="Mutuku J.M."/>
            <person name="Nomura T."/>
            <person name="Sasaki-Sekimoto Y."/>
            <person name="Seto Y."/>
            <person name="Wang Y."/>
            <person name="Wakatake T."/>
            <person name="Sakakibara H."/>
            <person name="Demura T."/>
            <person name="Yamaguchi S."/>
            <person name="Yoneyama K."/>
            <person name="Manabe R.I."/>
            <person name="Nelson D.C."/>
            <person name="Schulman A.H."/>
            <person name="Timko M.P."/>
            <person name="dePamphilis C.W."/>
            <person name="Choi D."/>
            <person name="Shirasu K."/>
        </authorList>
    </citation>
    <scope>NUCLEOTIDE SEQUENCE [LARGE SCALE GENOMIC DNA]</scope>
    <source>
        <strain evidence="6">cv. UVA1</strain>
    </source>
</reference>
<evidence type="ECO:0000313" key="5">
    <source>
        <dbReference type="EMBL" id="GER38033.1"/>
    </source>
</evidence>
<dbReference type="PANTHER" id="PTHR12884:SF39">
    <property type="entry name" value="LARGE RIBOSOMAL SUBUNIT PROTEIN EL29Y-RELATED"/>
    <property type="match status" value="1"/>
</dbReference>
<accession>A0A5A7PYQ8</accession>
<dbReference type="Proteomes" id="UP000325081">
    <property type="component" value="Unassembled WGS sequence"/>
</dbReference>
<proteinExistence type="inferred from homology"/>
<keyword evidence="2 5" id="KW-0689">Ribosomal protein</keyword>
<gene>
    <name evidence="5" type="ORF">STAS_14484</name>
</gene>
<sequence length="411" mass="45650">MSKKKQSFKAHKNGVKKPKRHYHTSTKGMDPKFLRNQRYARKHNNKRLRDEVGSGNQILSQPEAVDDMQIAVEMQPESEAVREMQPIEMWPEPAAAGEMQPEPAASGEMHPEPEASGELQPEPEVGGGMQPVPYVGREMWPEPAAAGEMQPEPAASGEMQPEPEAAGELQPEPDVGGEMQPDPLAAGEMKPEPLAAGEMQPVPDVGGEMQPEAEANNENRKAERLYNFLMEQTCFICLTKFVDGVDLTVYPSCWVHVVCQKCSNAWENENLKSGSIDRYYTTCSICRDENVKGAAHFRLEKWWLREPVQYPSIRKGDVGSLMNLVGHSAPCCFRGFKLDDYVIMFSCGETVEAHFMHAWCFLTKILQVNGEGEGASLGRVPTRVECGECAQEFGGPDHWFGGLLIREAGDL</sequence>
<dbReference type="OrthoDB" id="3334at2759"/>